<keyword evidence="8" id="KW-1185">Reference proteome</keyword>
<dbReference type="InterPro" id="IPR036396">
    <property type="entry name" value="Cyt_P450_sf"/>
</dbReference>
<evidence type="ECO:0000256" key="3">
    <source>
        <dbReference type="ARBA" id="ARBA00022723"/>
    </source>
</evidence>
<keyword evidence="5" id="KW-0408">Iron</keyword>
<dbReference type="InterPro" id="IPR001128">
    <property type="entry name" value="Cyt_P450"/>
</dbReference>
<dbReference type="InterPro" id="IPR002397">
    <property type="entry name" value="Cyt_P450_B"/>
</dbReference>
<sequence length="403" mass="44890">MTVERNDTVLDYPLPNPSALEPSPEWERLRAECPVARIRLASGDEAVLLTRYEDVRAVLFDPRFNRQLDTADAARISDEEDGGLFGGEVSIASGQGHERWRKLVSRYFTARRMIEMRPRIEAKAEELIDQILEKGPPADLSEEFGFPLPVWVIGLLLGVPESDRDRFGHWSNVMVNMSRFTQDEINSSQAEFAQYLMEHIGKLRENPGEDLISSLIEVTDSGDGRLSETELLLTAQGLLIAGHEATSNMIGKMVAMLLAERERWERLLADRSLIRYAVEEILRFDVNPGFGIPRYVSADIDLSFGTLPAGTTVICNMGAANRDGNMFTDPSTMDLNRAPNPHVTFGGGQFSCVGASLARTELQVSLEILLRRIPTLDLAVPSDELRTHEGLLVGGLDEVPVRW</sequence>
<name>A0A1Q8CMA1_9PSEU</name>
<evidence type="ECO:0000313" key="8">
    <source>
        <dbReference type="Proteomes" id="UP000185596"/>
    </source>
</evidence>
<gene>
    <name evidence="7" type="ORF">BU204_21415</name>
</gene>
<dbReference type="GO" id="GO:0005506">
    <property type="term" value="F:iron ion binding"/>
    <property type="evidence" value="ECO:0007669"/>
    <property type="project" value="InterPro"/>
</dbReference>
<organism evidence="7 8">
    <name type="scientific">Actinophytocola xanthii</name>
    <dbReference type="NCBI Taxonomy" id="1912961"/>
    <lineage>
        <taxon>Bacteria</taxon>
        <taxon>Bacillati</taxon>
        <taxon>Actinomycetota</taxon>
        <taxon>Actinomycetes</taxon>
        <taxon>Pseudonocardiales</taxon>
        <taxon>Pseudonocardiaceae</taxon>
    </lineage>
</organism>
<evidence type="ECO:0000313" key="7">
    <source>
        <dbReference type="EMBL" id="OLF15487.1"/>
    </source>
</evidence>
<dbReference type="GO" id="GO:0004497">
    <property type="term" value="F:monooxygenase activity"/>
    <property type="evidence" value="ECO:0007669"/>
    <property type="project" value="UniProtKB-KW"/>
</dbReference>
<dbReference type="FunFam" id="1.10.630.10:FF:000018">
    <property type="entry name" value="Cytochrome P450 monooxygenase"/>
    <property type="match status" value="1"/>
</dbReference>
<evidence type="ECO:0000256" key="4">
    <source>
        <dbReference type="ARBA" id="ARBA00023002"/>
    </source>
</evidence>
<dbReference type="STRING" id="1912961.BU204_21415"/>
<evidence type="ECO:0000256" key="6">
    <source>
        <dbReference type="ARBA" id="ARBA00023033"/>
    </source>
</evidence>
<keyword evidence="3" id="KW-0479">Metal-binding</keyword>
<dbReference type="PANTHER" id="PTHR46696:SF6">
    <property type="entry name" value="P450, PUTATIVE (EUROFUNG)-RELATED"/>
    <property type="match status" value="1"/>
</dbReference>
<dbReference type="PANTHER" id="PTHR46696">
    <property type="entry name" value="P450, PUTATIVE (EUROFUNG)-RELATED"/>
    <property type="match status" value="1"/>
</dbReference>
<reference evidence="7 8" key="1">
    <citation type="submission" date="2016-12" db="EMBL/GenBank/DDBJ databases">
        <title>The draft genome sequence of Actinophytocola sp. 11-183.</title>
        <authorList>
            <person name="Wang W."/>
            <person name="Yuan L."/>
        </authorList>
    </citation>
    <scope>NUCLEOTIDE SEQUENCE [LARGE SCALE GENOMIC DNA]</scope>
    <source>
        <strain evidence="7 8">11-183</strain>
    </source>
</reference>
<accession>A0A1Q8CMA1</accession>
<keyword evidence="6" id="KW-0503">Monooxygenase</keyword>
<proteinExistence type="inferred from homology"/>
<dbReference type="OrthoDB" id="3218463at2"/>
<dbReference type="GO" id="GO:0016705">
    <property type="term" value="F:oxidoreductase activity, acting on paired donors, with incorporation or reduction of molecular oxygen"/>
    <property type="evidence" value="ECO:0007669"/>
    <property type="project" value="InterPro"/>
</dbReference>
<dbReference type="Gene3D" id="1.10.630.10">
    <property type="entry name" value="Cytochrome P450"/>
    <property type="match status" value="1"/>
</dbReference>
<dbReference type="AlphaFoldDB" id="A0A1Q8CMA1"/>
<dbReference type="PRINTS" id="PR00359">
    <property type="entry name" value="BP450"/>
</dbReference>
<evidence type="ECO:0000256" key="2">
    <source>
        <dbReference type="ARBA" id="ARBA00022617"/>
    </source>
</evidence>
<dbReference type="RefSeq" id="WP_075127500.1">
    <property type="nucleotide sequence ID" value="NZ_MSIE01000040.1"/>
</dbReference>
<dbReference type="Proteomes" id="UP000185596">
    <property type="component" value="Unassembled WGS sequence"/>
</dbReference>
<comment type="similarity">
    <text evidence="1">Belongs to the cytochrome P450 family.</text>
</comment>
<protein>
    <submittedName>
        <fullName evidence="7">Cytochrome</fullName>
    </submittedName>
</protein>
<dbReference type="CDD" id="cd11031">
    <property type="entry name" value="Cyp158A-like"/>
    <property type="match status" value="1"/>
</dbReference>
<evidence type="ECO:0000256" key="5">
    <source>
        <dbReference type="ARBA" id="ARBA00023004"/>
    </source>
</evidence>
<keyword evidence="2" id="KW-0349">Heme</keyword>
<dbReference type="GO" id="GO:0020037">
    <property type="term" value="F:heme binding"/>
    <property type="evidence" value="ECO:0007669"/>
    <property type="project" value="InterPro"/>
</dbReference>
<comment type="caution">
    <text evidence="7">The sequence shown here is derived from an EMBL/GenBank/DDBJ whole genome shotgun (WGS) entry which is preliminary data.</text>
</comment>
<dbReference type="Pfam" id="PF00067">
    <property type="entry name" value="p450"/>
    <property type="match status" value="1"/>
</dbReference>
<evidence type="ECO:0000256" key="1">
    <source>
        <dbReference type="ARBA" id="ARBA00010617"/>
    </source>
</evidence>
<dbReference type="EMBL" id="MSIE01000040">
    <property type="protein sequence ID" value="OLF15487.1"/>
    <property type="molecule type" value="Genomic_DNA"/>
</dbReference>
<keyword evidence="4" id="KW-0560">Oxidoreductase</keyword>
<dbReference type="SUPFAM" id="SSF48264">
    <property type="entry name" value="Cytochrome P450"/>
    <property type="match status" value="1"/>
</dbReference>